<sequence length="1316" mass="145972">MDNTAKRQNTVIGAGPLSSPPEAAAHVVLERLAQWQAVIEARLQARMGVLDVLEEYLLVQLRTHYHDGNIDPHFIDTLIDTVLRRMVDLAPVAPDDEAEAPYRWPGGADRGFSAERQERIAQVIESVASSFIAHYRDYLRRHWSMVGGDEPLVAAVRQRLEGHLSDVEALLQPQPLAVLGVEALRERLEVFEQDWRRFGELAGLASATQRQPLEALARAQLPEWLRGLGEDERQRLEALEEQTSQAEALVDGLLDELGSLQAFARRLAKDYVRRELDMTVEPDSIRVQVQWRGVMGQPVRVHSLSQLLASGPIRPDAVTVFLVENGAMLRNQALTPSFISQLLADVDAPAGYRQALVERHGRRDLQDALFDWVLARLQQSAFVARCAGHLQVANHEAVQALWGRETGPLRASGLVLPNALRCDDVLLFHRQDLQGDVLLYAPGKPDGQEWIELPSLWAVSVEVGAWTRDEAGREYLLQRISPTDRDAAREYFSRVMDKPTVWDSSRDPRRAVSGLSECLQDSVARGVDNHLAQVEQDESPRWYAAMSLDSRRNLSSLNQELRVHQRVFIEQMAGYEVFMDFAKRVVAQAIAPYMRSKGVQAPVDPATVLIDYRPGLTGATITASLLDLAIYGYDDNGGIDDPRKGVRSSVGQDLRQVRSADLAVYLRGAYVGEHYGRDTRARFLDTEAAQYTARRMAYRNLLLTRMDRDLRVAMGQSQLNAEQFWWLTRQVTRLGEPAPAVGPGYSGAAVQQEGMIRFTLGGQVVIGVYVFAYFQPRGVYWLYTPDSADGIAFRRYQDFSGAVVARLHDYLLERVALGARAAVRRTLVALAAGTVSVDTLREFNRVSDVRTEFDACIERAVADVEAVTRSRAEVIRQQVIKGLLFVSAPMCLVYPPLGLLLDAVVIASSVKQAAESHGKGDTERALGHWLMASWGALFAALGVTTLVALLGRAASSLQRVVRPLSLSAQRLAGLPPRMARDAGPVLQPIRFKPKQAVGKAPDHLEYVTKEGIFNGTYRSPASASQPRSLYYVRHQGRYYQVKENTYFGGLCLVDARRPGALYNVPIRRLGNGKWVRNEVGLRGGNDEVLVLGHVRDLREAFPGHVFPDVSRGALQGEALVARYSEAVADNYLFSLNAQTCVIAALYSPATRTGAVIHFDHNIRALIERSLRDVMQRLDTTAQEVRATLVGGDWLTGTDIGGRVRSAMRREGLQPTWDHWSYSSCFGNTYGLALDLRNGVTSVFKTSRGQVERYYIPVLARAKKSADPVSARARGFMRRVRNEPLVANPSGAISTGQGRLATPAEVEAQAFATVLLS</sequence>
<dbReference type="Proteomes" id="UP000032101">
    <property type="component" value="Unassembled WGS sequence"/>
</dbReference>
<keyword evidence="2" id="KW-0812">Transmembrane</keyword>
<evidence type="ECO:0000313" key="3">
    <source>
        <dbReference type="EMBL" id="KIQ60216.1"/>
    </source>
</evidence>
<dbReference type="OrthoDB" id="6992712at2"/>
<dbReference type="EMBL" id="JXNZ01000041">
    <property type="protein sequence ID" value="KIQ60216.1"/>
    <property type="molecule type" value="Genomic_DNA"/>
</dbReference>
<feature type="transmembrane region" description="Helical" evidence="2">
    <location>
        <begin position="926"/>
        <end position="950"/>
    </location>
</feature>
<dbReference type="PATRIC" id="fig|294.124.peg.1356"/>
<keyword evidence="2" id="KW-0472">Membrane</keyword>
<feature type="coiled-coil region" evidence="1">
    <location>
        <begin position="229"/>
        <end position="256"/>
    </location>
</feature>
<keyword evidence="2" id="KW-1133">Transmembrane helix</keyword>
<gene>
    <name evidence="3" type="ORF">RL74_06625</name>
</gene>
<evidence type="ECO:0000256" key="1">
    <source>
        <dbReference type="SAM" id="Coils"/>
    </source>
</evidence>
<reference evidence="3 4" key="1">
    <citation type="submission" date="2015-01" db="EMBL/GenBank/DDBJ databases">
        <title>Draft Genome Sequence of the Biocontrol and Plant Growth-Promoting Rhizobacteria (PGPR) Pseudomonas fluorescens UM270.</title>
        <authorList>
            <person name="Hernandez-Salmeron J.E."/>
            <person name="Santoyo G."/>
            <person name="Moreno-Hagelsieb G."/>
            <person name="Hernandez-Leon R."/>
        </authorList>
    </citation>
    <scope>NUCLEOTIDE SEQUENCE [LARGE SCALE GENOMIC DNA]</scope>
    <source>
        <strain evidence="3 4">UM270</strain>
    </source>
</reference>
<dbReference type="RefSeq" id="WP_042729013.1">
    <property type="nucleotide sequence ID" value="NZ_JXNZ01000041.1"/>
</dbReference>
<accession>A0A0D0NMA3</accession>
<feature type="transmembrane region" description="Helical" evidence="2">
    <location>
        <begin position="883"/>
        <end position="906"/>
    </location>
</feature>
<keyword evidence="1" id="KW-0175">Coiled coil</keyword>
<organism evidence="3 4">
    <name type="scientific">Pseudomonas fluorescens</name>
    <dbReference type="NCBI Taxonomy" id="294"/>
    <lineage>
        <taxon>Bacteria</taxon>
        <taxon>Pseudomonadati</taxon>
        <taxon>Pseudomonadota</taxon>
        <taxon>Gammaproteobacteria</taxon>
        <taxon>Pseudomonadales</taxon>
        <taxon>Pseudomonadaceae</taxon>
        <taxon>Pseudomonas</taxon>
    </lineage>
</organism>
<protein>
    <submittedName>
        <fullName evidence="3">Type III effector 1</fullName>
    </submittedName>
</protein>
<evidence type="ECO:0000256" key="2">
    <source>
        <dbReference type="SAM" id="Phobius"/>
    </source>
</evidence>
<name>A0A0D0NMA3_PSEFL</name>
<evidence type="ECO:0000313" key="4">
    <source>
        <dbReference type="Proteomes" id="UP000032101"/>
    </source>
</evidence>
<comment type="caution">
    <text evidence="3">The sequence shown here is derived from an EMBL/GenBank/DDBJ whole genome shotgun (WGS) entry which is preliminary data.</text>
</comment>
<proteinExistence type="predicted"/>